<proteinExistence type="predicted"/>
<evidence type="ECO:0000313" key="3">
    <source>
        <dbReference type="EMBL" id="SMG39412.1"/>
    </source>
</evidence>
<keyword evidence="4" id="KW-1185">Reference proteome</keyword>
<dbReference type="InterPro" id="IPR026866">
    <property type="entry name" value="CR006_AAA"/>
</dbReference>
<dbReference type="PANTHER" id="PTHR32182:SF0">
    <property type="entry name" value="DNA REPLICATION AND REPAIR PROTEIN RECF"/>
    <property type="match status" value="1"/>
</dbReference>
<organism evidence="3 4">
    <name type="scientific">Sphingobacterium psychroaquaticum</name>
    <dbReference type="NCBI Taxonomy" id="561061"/>
    <lineage>
        <taxon>Bacteria</taxon>
        <taxon>Pseudomonadati</taxon>
        <taxon>Bacteroidota</taxon>
        <taxon>Sphingobacteriia</taxon>
        <taxon>Sphingobacteriales</taxon>
        <taxon>Sphingobacteriaceae</taxon>
        <taxon>Sphingobacterium</taxon>
    </lineage>
</organism>
<dbReference type="GO" id="GO:0000731">
    <property type="term" value="P:DNA synthesis involved in DNA repair"/>
    <property type="evidence" value="ECO:0007669"/>
    <property type="project" value="TreeGrafter"/>
</dbReference>
<dbReference type="STRING" id="561061.SAMN05660862_2776"/>
<dbReference type="Gene3D" id="3.40.50.300">
    <property type="entry name" value="P-loop containing nucleotide triphosphate hydrolases"/>
    <property type="match status" value="2"/>
</dbReference>
<gene>
    <name evidence="3" type="ORF">SAMN05660862_2776</name>
</gene>
<dbReference type="OrthoDB" id="9789562at2"/>
<dbReference type="InterPro" id="IPR027417">
    <property type="entry name" value="P-loop_NTPase"/>
</dbReference>
<dbReference type="GO" id="GO:0006302">
    <property type="term" value="P:double-strand break repair"/>
    <property type="evidence" value="ECO:0007669"/>
    <property type="project" value="TreeGrafter"/>
</dbReference>
<protein>
    <submittedName>
        <fullName evidence="3">AAA domain-containing protein</fullName>
    </submittedName>
</protein>
<evidence type="ECO:0000313" key="4">
    <source>
        <dbReference type="Proteomes" id="UP000192980"/>
    </source>
</evidence>
<sequence length="872" mass="100427">MSNEIELKEKQQPETLESEVKKFADGLPYWYKYLADKRFSGLEITDEIVSTAYSYLLEELELKDKTDKPAINLNPSLQHIGKYKKDLLLTKIEDVEGVNALIEGQKIDFGNNLTIIYGTNGSGKSGYTRLLKQVFYSKSPEDILRNIHIADGHKPVSAKFTFTSSSGESSFLFAEKANAEFKQFSVFDGKSVIRHLDQRNEFEFRPAGLGFFADFNSYISKVEQKMSFDLDLKKAGHTAQDLGDLFEGESEIKEIVKAINPKTKLSDLQKLTPFTEEDKVQKEKIDKAYDELLLASKNKEREIKQLQTNKKLLGENRLALDKLNQYFNTDYIKKIINSIQDYLDKEAIAKSEGIENFKTEKVLQVGSKEWKDLILSAENFAKKQTDGQMEYPNLGDNCLLCHQPLSEEAVQLISNYWVFIKSVAEENANKALETLNKLEVGLSKFNFDLLPDDNTLTTWLDEKYPKELEEIKRFLESQKLLCEEIVSNVKNKHIKEFHPVQIPLIHHQTIEASIDASIEILEKDEQIKELERLEKSKTLLSHKEKFNTHFSKFQSFLENQQWISKAGKANFRKSKTETTITEKTLSDKYFNQRYIDAFNEECEKLDGNFGIEVSHTGSAGKSYRQLKLKGNNPHAVLSEGEQKVIAIADFLAEMKLSEINRGIVFDDPVTSLDETRKSEIAKRLVQECIDKQTIIFTHDLVFVSSLIGHCADLTVEHVCHWIENRSGSPGQIWLNNSPSYEKEYRNAEPSKKHYNEAKKEDCPPMQREFLLKTGFASLRTSYEVLVINDLFKNVVQRFNERVSIDSLNSVYFDSDLIEELQDSFGQCCRYMEGHTHSDKYAYKKPEPINLNEEIQRFEAIRTKIKKYKKPTT</sequence>
<feature type="domain" description="Protein CR006 P-loop" evidence="2">
    <location>
        <begin position="113"/>
        <end position="710"/>
    </location>
</feature>
<evidence type="ECO:0000259" key="2">
    <source>
        <dbReference type="Pfam" id="PF13166"/>
    </source>
</evidence>
<reference evidence="3 4" key="1">
    <citation type="submission" date="2017-04" db="EMBL/GenBank/DDBJ databases">
        <authorList>
            <person name="Afonso C.L."/>
            <person name="Miller P.J."/>
            <person name="Scott M.A."/>
            <person name="Spackman E."/>
            <person name="Goraichik I."/>
            <person name="Dimitrov K.M."/>
            <person name="Suarez D.L."/>
            <person name="Swayne D.E."/>
        </authorList>
    </citation>
    <scope>NUCLEOTIDE SEQUENCE [LARGE SCALE GENOMIC DNA]</scope>
    <source>
        <strain evidence="3 4">DSM 22418</strain>
    </source>
</reference>
<dbReference type="PANTHER" id="PTHR32182">
    <property type="entry name" value="DNA REPLICATION AND REPAIR PROTEIN RECF"/>
    <property type="match status" value="1"/>
</dbReference>
<dbReference type="AlphaFoldDB" id="A0A1X7KE06"/>
<keyword evidence="1" id="KW-0175">Coiled coil</keyword>
<dbReference type="RefSeq" id="WP_144036580.1">
    <property type="nucleotide sequence ID" value="NZ_FXAU01000005.1"/>
</dbReference>
<evidence type="ECO:0000256" key="1">
    <source>
        <dbReference type="SAM" id="Coils"/>
    </source>
</evidence>
<dbReference type="Proteomes" id="UP000192980">
    <property type="component" value="Unassembled WGS sequence"/>
</dbReference>
<name>A0A1X7KE06_9SPHI</name>
<dbReference type="EMBL" id="FXAU01000005">
    <property type="protein sequence ID" value="SMG39412.1"/>
    <property type="molecule type" value="Genomic_DNA"/>
</dbReference>
<dbReference type="Pfam" id="PF13166">
    <property type="entry name" value="AAA_13"/>
    <property type="match status" value="1"/>
</dbReference>
<dbReference type="SUPFAM" id="SSF52540">
    <property type="entry name" value="P-loop containing nucleoside triphosphate hydrolases"/>
    <property type="match status" value="1"/>
</dbReference>
<accession>A0A1X7KE06</accession>
<feature type="coiled-coil region" evidence="1">
    <location>
        <begin position="289"/>
        <end position="316"/>
    </location>
</feature>